<dbReference type="Proteomes" id="UP000293638">
    <property type="component" value="Unassembled WGS sequence"/>
</dbReference>
<dbReference type="OrthoDB" id="5519961at2"/>
<keyword evidence="3" id="KW-1185">Reference proteome</keyword>
<gene>
    <name evidence="2" type="ORF">EV189_2548</name>
</gene>
<evidence type="ECO:0000313" key="3">
    <source>
        <dbReference type="Proteomes" id="UP000293638"/>
    </source>
</evidence>
<reference evidence="2 3" key="1">
    <citation type="submission" date="2019-02" db="EMBL/GenBank/DDBJ databases">
        <title>Genomic Encyclopedia of Type Strains, Phase IV (KMG-IV): sequencing the most valuable type-strain genomes for metagenomic binning, comparative biology and taxonomic classification.</title>
        <authorList>
            <person name="Goeker M."/>
        </authorList>
    </citation>
    <scope>NUCLEOTIDE SEQUENCE [LARGE SCALE GENOMIC DNA]</scope>
    <source>
        <strain evidence="2 3">DSM 45622</strain>
    </source>
</reference>
<dbReference type="Pfam" id="PF11387">
    <property type="entry name" value="DUF2795"/>
    <property type="match status" value="1"/>
</dbReference>
<sequence length="137" mass="14753">MTIERGSDKHGPRTDDGLAGEVEGLVRSGHSTHAEEWKDPEPSGEDQPTADLSAEGTLTGGTPAGVDAGDVEGRSELASYLGKEVWPATADALREVAVERQATDRVLQEIARLPQDREYANVQEVWEALGGGREQRF</sequence>
<feature type="compositionally biased region" description="Basic and acidic residues" evidence="1">
    <location>
        <begin position="1"/>
        <end position="16"/>
    </location>
</feature>
<dbReference type="InterPro" id="IPR021527">
    <property type="entry name" value="DUF2795"/>
</dbReference>
<accession>A0A4Q7NPC4</accession>
<name>A0A4Q7NPC4_9ACTN</name>
<dbReference type="RefSeq" id="WP_130493299.1">
    <property type="nucleotide sequence ID" value="NZ_SGXD01000003.1"/>
</dbReference>
<protein>
    <submittedName>
        <fullName evidence="2">Uncharacterized protein DUF2795</fullName>
    </submittedName>
</protein>
<feature type="compositionally biased region" description="Basic and acidic residues" evidence="1">
    <location>
        <begin position="32"/>
        <end position="41"/>
    </location>
</feature>
<comment type="caution">
    <text evidence="2">The sequence shown here is derived from an EMBL/GenBank/DDBJ whole genome shotgun (WGS) entry which is preliminary data.</text>
</comment>
<dbReference type="EMBL" id="SGXD01000003">
    <property type="protein sequence ID" value="RZS87125.1"/>
    <property type="molecule type" value="Genomic_DNA"/>
</dbReference>
<evidence type="ECO:0000313" key="2">
    <source>
        <dbReference type="EMBL" id="RZS87125.1"/>
    </source>
</evidence>
<evidence type="ECO:0000256" key="1">
    <source>
        <dbReference type="SAM" id="MobiDB-lite"/>
    </source>
</evidence>
<feature type="region of interest" description="Disordered" evidence="1">
    <location>
        <begin position="1"/>
        <end position="70"/>
    </location>
</feature>
<proteinExistence type="predicted"/>
<organism evidence="2 3">
    <name type="scientific">Motilibacter rhizosphaerae</name>
    <dbReference type="NCBI Taxonomy" id="598652"/>
    <lineage>
        <taxon>Bacteria</taxon>
        <taxon>Bacillati</taxon>
        <taxon>Actinomycetota</taxon>
        <taxon>Actinomycetes</taxon>
        <taxon>Motilibacterales</taxon>
        <taxon>Motilibacteraceae</taxon>
        <taxon>Motilibacter</taxon>
    </lineage>
</organism>
<dbReference type="AlphaFoldDB" id="A0A4Q7NPC4"/>